<dbReference type="KEGG" id="dgi:Desgi_3419"/>
<dbReference type="STRING" id="767817.Desgi_3419"/>
<organism evidence="1 2">
    <name type="scientific">Desulfoscipio gibsoniae DSM 7213</name>
    <dbReference type="NCBI Taxonomy" id="767817"/>
    <lineage>
        <taxon>Bacteria</taxon>
        <taxon>Bacillati</taxon>
        <taxon>Bacillota</taxon>
        <taxon>Clostridia</taxon>
        <taxon>Eubacteriales</taxon>
        <taxon>Desulfallaceae</taxon>
        <taxon>Desulfoscipio</taxon>
    </lineage>
</organism>
<dbReference type="OrthoDB" id="1804186at2"/>
<keyword evidence="2" id="KW-1185">Reference proteome</keyword>
<gene>
    <name evidence="1" type="ORF">Desgi_3419</name>
</gene>
<name>R4KMH7_9FIRM</name>
<dbReference type="Proteomes" id="UP000013520">
    <property type="component" value="Chromosome"/>
</dbReference>
<evidence type="ECO:0008006" key="3">
    <source>
        <dbReference type="Google" id="ProtNLM"/>
    </source>
</evidence>
<proteinExistence type="predicted"/>
<sequence length="326" mass="37257">MKFCLVSLMPPSDSDGKVITEQVNRITQWATVMKGIHYNGWAFDAGFYNLPYEYFSEFDLVMVAVRDALIDVGIKIKRQSTARVLVFFDGEMEHFTSLQGDLQVKLIELLNIADAVGVTHEYDIPIIQPLTNRPVGLVGVPFPLKRVREELCPPVEKKQQIHVGCGTGKIFNRNGIVNIAALSEIGLPGVIDVWSEDDKEYVYMIKEYMQIPPIYFNYTPRWEDYISQLNCSFMGLHLDYRQIWGRFALDCAAVRMPCIAPDNFYTQKKLFPRLCVDSQDIDGAVKLAKELLKNSTFYEEVMAYAESQLAFFDNEAAKERLLDLCD</sequence>
<dbReference type="EMBL" id="CP003273">
    <property type="protein sequence ID" value="AGL02762.1"/>
    <property type="molecule type" value="Genomic_DNA"/>
</dbReference>
<accession>R4KMH7</accession>
<evidence type="ECO:0000313" key="1">
    <source>
        <dbReference type="EMBL" id="AGL02762.1"/>
    </source>
</evidence>
<dbReference type="HOGENOM" id="CLU_859762_0_0_9"/>
<evidence type="ECO:0000313" key="2">
    <source>
        <dbReference type="Proteomes" id="UP000013520"/>
    </source>
</evidence>
<dbReference type="eggNOG" id="COG0438">
    <property type="taxonomic scope" value="Bacteria"/>
</dbReference>
<reference evidence="1 2" key="1">
    <citation type="submission" date="2012-01" db="EMBL/GenBank/DDBJ databases">
        <title>Complete sequence of Desulfotomaculum gibsoniae DSM 7213.</title>
        <authorList>
            <consortium name="US DOE Joint Genome Institute"/>
            <person name="Lucas S."/>
            <person name="Han J."/>
            <person name="Lapidus A."/>
            <person name="Cheng J.-F."/>
            <person name="Goodwin L."/>
            <person name="Pitluck S."/>
            <person name="Peters L."/>
            <person name="Ovchinnikova G."/>
            <person name="Teshima H."/>
            <person name="Detter J.C."/>
            <person name="Han C."/>
            <person name="Tapia R."/>
            <person name="Land M."/>
            <person name="Hauser L."/>
            <person name="Kyrpides N."/>
            <person name="Ivanova N."/>
            <person name="Pagani I."/>
            <person name="Parshina S."/>
            <person name="Plugge C."/>
            <person name="Muyzer G."/>
            <person name="Kuever J."/>
            <person name="Ivanova A."/>
            <person name="Nazina T."/>
            <person name="Klenk H.-P."/>
            <person name="Brambilla E."/>
            <person name="Spring S."/>
            <person name="Stams A.F."/>
            <person name="Woyke T."/>
        </authorList>
    </citation>
    <scope>NUCLEOTIDE SEQUENCE [LARGE SCALE GENOMIC DNA]</scope>
    <source>
        <strain evidence="1 2">DSM 7213</strain>
    </source>
</reference>
<dbReference type="AlphaFoldDB" id="R4KMH7"/>
<protein>
    <recommendedName>
        <fullName evidence="3">Glycosyltransferase</fullName>
    </recommendedName>
</protein>
<dbReference type="RefSeq" id="WP_006524571.1">
    <property type="nucleotide sequence ID" value="NC_021184.1"/>
</dbReference>